<proteinExistence type="predicted"/>
<dbReference type="EMBL" id="JBFOLJ010000005">
    <property type="protein sequence ID" value="KAL2538496.1"/>
    <property type="molecule type" value="Genomic_DNA"/>
</dbReference>
<sequence length="137" mass="14660">MKENSTIHMEQRQVLFQPSSFVSLTPAVQRQVAFLAKAGPFPAVLVCLPNSSCPAPISLSLSPAVHRQVATILSSSSSSYSLPVSFRSPLAARNHSALVISLHSTSREASLSEEKDVEISLNLTICKGQGKGKELDN</sequence>
<reference evidence="2" key="1">
    <citation type="submission" date="2024-07" db="EMBL/GenBank/DDBJ databases">
        <title>Two chromosome-level genome assemblies of Korean endemic species Abeliophyllum distichum and Forsythia ovata (Oleaceae).</title>
        <authorList>
            <person name="Jang H."/>
        </authorList>
    </citation>
    <scope>NUCLEOTIDE SEQUENCE [LARGE SCALE GENOMIC DNA]</scope>
</reference>
<keyword evidence="2" id="KW-1185">Reference proteome</keyword>
<dbReference type="AlphaFoldDB" id="A0ABD1VMB5"/>
<evidence type="ECO:0000313" key="2">
    <source>
        <dbReference type="Proteomes" id="UP001604277"/>
    </source>
</evidence>
<comment type="caution">
    <text evidence="1">The sequence shown here is derived from an EMBL/GenBank/DDBJ whole genome shotgun (WGS) entry which is preliminary data.</text>
</comment>
<dbReference type="Proteomes" id="UP001604277">
    <property type="component" value="Unassembled WGS sequence"/>
</dbReference>
<evidence type="ECO:0000313" key="1">
    <source>
        <dbReference type="EMBL" id="KAL2538496.1"/>
    </source>
</evidence>
<name>A0ABD1VMB5_9LAMI</name>
<protein>
    <submittedName>
        <fullName evidence="1">Uncharacterized protein</fullName>
    </submittedName>
</protein>
<organism evidence="1 2">
    <name type="scientific">Forsythia ovata</name>
    <dbReference type="NCBI Taxonomy" id="205694"/>
    <lineage>
        <taxon>Eukaryota</taxon>
        <taxon>Viridiplantae</taxon>
        <taxon>Streptophyta</taxon>
        <taxon>Embryophyta</taxon>
        <taxon>Tracheophyta</taxon>
        <taxon>Spermatophyta</taxon>
        <taxon>Magnoliopsida</taxon>
        <taxon>eudicotyledons</taxon>
        <taxon>Gunneridae</taxon>
        <taxon>Pentapetalae</taxon>
        <taxon>asterids</taxon>
        <taxon>lamiids</taxon>
        <taxon>Lamiales</taxon>
        <taxon>Oleaceae</taxon>
        <taxon>Forsythieae</taxon>
        <taxon>Forsythia</taxon>
    </lineage>
</organism>
<accession>A0ABD1VMB5</accession>
<gene>
    <name evidence="1" type="ORF">Fot_19887</name>
</gene>